<reference evidence="2" key="1">
    <citation type="submission" date="2024-03" db="EMBL/GenBank/DDBJ databases">
        <title>Deinococcus weizhi sp. nov., isolated from human skin.</title>
        <authorList>
            <person name="Wei Z."/>
            <person name="Tian F."/>
            <person name="Yang C."/>
            <person name="Xin L.T."/>
            <person name="Wen Z.J."/>
            <person name="Lan K.C."/>
            <person name="Yu L."/>
            <person name="Zhe W."/>
            <person name="Dan F.D."/>
            <person name="Jun W."/>
            <person name="Rui Z."/>
            <person name="Yong X.J."/>
            <person name="Ting Y."/>
            <person name="Wei X."/>
            <person name="Xu Z.G."/>
            <person name="Xin Z."/>
            <person name="Dong F.G."/>
            <person name="Ni X.M."/>
            <person name="Zheng M.G."/>
            <person name="Chun Y."/>
            <person name="Qian W.X."/>
        </authorList>
    </citation>
    <scope>NUCLEOTIDE SEQUENCE</scope>
    <source>
        <strain evidence="2">VB142</strain>
    </source>
</reference>
<accession>A0AAU6Q7M6</accession>
<name>A0AAU6Q7M6_9DEIO</name>
<dbReference type="InterPro" id="IPR011044">
    <property type="entry name" value="Quino_amine_DH_bsu"/>
</dbReference>
<dbReference type="Gene3D" id="2.130.10.10">
    <property type="entry name" value="YVTN repeat-like/Quinoprotein amine dehydrogenase"/>
    <property type="match status" value="1"/>
</dbReference>
<gene>
    <name evidence="2" type="ORF">WDJ50_15810</name>
</gene>
<keyword evidence="1" id="KW-0732">Signal</keyword>
<dbReference type="SUPFAM" id="SSF50969">
    <property type="entry name" value="YVTN repeat-like/Quinoprotein amine dehydrogenase"/>
    <property type="match status" value="1"/>
</dbReference>
<dbReference type="EMBL" id="CP149783">
    <property type="protein sequence ID" value="WYF46514.1"/>
    <property type="molecule type" value="Genomic_DNA"/>
</dbReference>
<feature type="chain" id="PRO_5043839919" evidence="1">
    <location>
        <begin position="24"/>
        <end position="334"/>
    </location>
</feature>
<protein>
    <submittedName>
        <fullName evidence="2">WD40 repeat domain-containing protein</fullName>
    </submittedName>
</protein>
<dbReference type="InterPro" id="IPR015943">
    <property type="entry name" value="WD40/YVTN_repeat-like_dom_sf"/>
</dbReference>
<evidence type="ECO:0000256" key="1">
    <source>
        <dbReference type="SAM" id="SignalP"/>
    </source>
</evidence>
<dbReference type="AlphaFoldDB" id="A0AAU6Q7M6"/>
<proteinExistence type="predicted"/>
<sequence>MKKPLTAALVVLCSLSLAGFVSGQSTVSSTPAQTQVAAAPQVVIPREKMELIGVATVNKDGKKTSLMAVRSTGGSVIRFYDLNGKLERSLSLPPEVMLSVRPALSPDGQWLAVALDPDQSSRESRVGVLSTSAPVYNVIFKDSGLQGTTTFAFNGSNTRLIIGNRNSYVQTWDIQNSKRLNTVMGKGPVQTIRFSPDGELFVPYFAQGKDTVMVSANTGVVKGTLPGAFPGSARPLMGGMVFLGPGKVRSIVDGQLMPLPAFLIEGATPVSFDDDGQTVIVQLPRSLTFERREVMTGEVSGGFTLKAPGAVQLSPDGRQALVQNVSGDWEIKGL</sequence>
<organism evidence="2">
    <name type="scientific">Deinococcus sp. VB142</name>
    <dbReference type="NCBI Taxonomy" id="3112952"/>
    <lineage>
        <taxon>Bacteria</taxon>
        <taxon>Thermotogati</taxon>
        <taxon>Deinococcota</taxon>
        <taxon>Deinococci</taxon>
        <taxon>Deinococcales</taxon>
        <taxon>Deinococcaceae</taxon>
        <taxon>Deinococcus</taxon>
    </lineage>
</organism>
<evidence type="ECO:0000313" key="2">
    <source>
        <dbReference type="EMBL" id="WYF46514.1"/>
    </source>
</evidence>
<feature type="signal peptide" evidence="1">
    <location>
        <begin position="1"/>
        <end position="23"/>
    </location>
</feature>
<dbReference type="RefSeq" id="WP_339097975.1">
    <property type="nucleotide sequence ID" value="NZ_CP149783.1"/>
</dbReference>